<dbReference type="SUPFAM" id="SSF63825">
    <property type="entry name" value="YWTD domain"/>
    <property type="match status" value="1"/>
</dbReference>
<evidence type="ECO:0000313" key="1">
    <source>
        <dbReference type="Proteomes" id="UP000095287"/>
    </source>
</evidence>
<dbReference type="PANTHER" id="PTHR46513">
    <property type="entry name" value="VITELLOGENIN RECEPTOR-LIKE PROTEIN-RELATED-RELATED"/>
    <property type="match status" value="1"/>
</dbReference>
<dbReference type="Proteomes" id="UP000095287">
    <property type="component" value="Unplaced"/>
</dbReference>
<dbReference type="GO" id="GO:0017147">
    <property type="term" value="F:Wnt-protein binding"/>
    <property type="evidence" value="ECO:0007669"/>
    <property type="project" value="TreeGrafter"/>
</dbReference>
<keyword evidence="1" id="KW-1185">Reference proteome</keyword>
<proteinExistence type="predicted"/>
<dbReference type="GO" id="GO:0060070">
    <property type="term" value="P:canonical Wnt signaling pathway"/>
    <property type="evidence" value="ECO:0007669"/>
    <property type="project" value="TreeGrafter"/>
</dbReference>
<dbReference type="GO" id="GO:0005886">
    <property type="term" value="C:plasma membrane"/>
    <property type="evidence" value="ECO:0007669"/>
    <property type="project" value="TreeGrafter"/>
</dbReference>
<accession>A0A1I7YEH0</accession>
<dbReference type="WBParaSite" id="L893_g15316.t1">
    <property type="protein sequence ID" value="L893_g15316.t1"/>
    <property type="gene ID" value="L893_g15316"/>
</dbReference>
<sequence>MTIAIETCSRTSRTRRANTAPSPSCTRGRCASVHLDKSTSRKSVAGDKGFECGCEPGFKLIDGTWCRGVNVPENEEATGIFVTPSELLIRTFYNVSAENTRVLDTTTDKTGTMGMPMAVDHRHRRVCSLKSVYNPSSKERSNEMQCIKIGTDLKFGERTLLEPQFELSGVNGISYDWVGNNWYFMDFVYKRIFACDGNEMKRCITIRKEGIEKPEALYVDSSVGFIFYAEKSVKRSGLWRLDMDGSNPLYMTQGGVLEPEVLAGDPASKTIYWVDTYLQYLMAKDYFNRFEKRVVFAGRLKGISSISLIDRTIYAVDINERMLEIDTMSDTNQELKVHDLAADMLKTEAMLIFHRQQQPDVRVKIIPLFAILSAIFVWMGDNILIWRFFGGFGVKIGWPENSQLVIHRTISPMPDQKRRMRTLLPGGV</sequence>
<dbReference type="SMART" id="SM00135">
    <property type="entry name" value="LY"/>
    <property type="match status" value="4"/>
</dbReference>
<dbReference type="PANTHER" id="PTHR46513:SF13">
    <property type="entry name" value="EGF-LIKE DOMAIN-CONTAINING PROTEIN"/>
    <property type="match status" value="1"/>
</dbReference>
<dbReference type="Gene3D" id="2.120.10.30">
    <property type="entry name" value="TolB, C-terminal domain"/>
    <property type="match status" value="1"/>
</dbReference>
<dbReference type="InterPro" id="IPR050778">
    <property type="entry name" value="Cueball_EGF_LRP_Nidogen"/>
</dbReference>
<name>A0A1I7YEH0_9BILA</name>
<dbReference type="InterPro" id="IPR011042">
    <property type="entry name" value="6-blade_b-propeller_TolB-like"/>
</dbReference>
<reference evidence="2" key="1">
    <citation type="submission" date="2016-11" db="UniProtKB">
        <authorList>
            <consortium name="WormBaseParasite"/>
        </authorList>
    </citation>
    <scope>IDENTIFICATION</scope>
</reference>
<evidence type="ECO:0000313" key="2">
    <source>
        <dbReference type="WBParaSite" id="L893_g15316.t1"/>
    </source>
</evidence>
<protein>
    <submittedName>
        <fullName evidence="2">EGF-like domain-containing protein</fullName>
    </submittedName>
</protein>
<dbReference type="InterPro" id="IPR000033">
    <property type="entry name" value="LDLR_classB_rpt"/>
</dbReference>
<organism evidence="1 2">
    <name type="scientific">Steinernema glaseri</name>
    <dbReference type="NCBI Taxonomy" id="37863"/>
    <lineage>
        <taxon>Eukaryota</taxon>
        <taxon>Metazoa</taxon>
        <taxon>Ecdysozoa</taxon>
        <taxon>Nematoda</taxon>
        <taxon>Chromadorea</taxon>
        <taxon>Rhabditida</taxon>
        <taxon>Tylenchina</taxon>
        <taxon>Panagrolaimomorpha</taxon>
        <taxon>Strongyloidoidea</taxon>
        <taxon>Steinernematidae</taxon>
        <taxon>Steinernema</taxon>
    </lineage>
</organism>
<dbReference type="AlphaFoldDB" id="A0A1I7YEH0"/>
<dbReference type="GO" id="GO:0042813">
    <property type="term" value="F:Wnt receptor activity"/>
    <property type="evidence" value="ECO:0007669"/>
    <property type="project" value="TreeGrafter"/>
</dbReference>